<dbReference type="InterPro" id="IPR009721">
    <property type="entry name" value="O-acyltransferase_WSD1_C"/>
</dbReference>
<dbReference type="PANTHER" id="PTHR31650">
    <property type="entry name" value="O-ACYLTRANSFERASE (WSD1-LIKE) FAMILY PROTEIN"/>
    <property type="match status" value="1"/>
</dbReference>
<accession>A0ABP1QZP6</accession>
<name>A0ABP1QZP6_9HEXA</name>
<evidence type="ECO:0000256" key="4">
    <source>
        <dbReference type="ARBA" id="ARBA00023315"/>
    </source>
</evidence>
<dbReference type="InterPro" id="IPR045034">
    <property type="entry name" value="O-acyltransferase_WSD1-like"/>
</dbReference>
<reference evidence="11 12" key="1">
    <citation type="submission" date="2024-08" db="EMBL/GenBank/DDBJ databases">
        <authorList>
            <person name="Cucini C."/>
            <person name="Frati F."/>
        </authorList>
    </citation>
    <scope>NUCLEOTIDE SEQUENCE [LARGE SCALE GENOMIC DNA]</scope>
</reference>
<evidence type="ECO:0000259" key="9">
    <source>
        <dbReference type="Pfam" id="PF03007"/>
    </source>
</evidence>
<dbReference type="Pfam" id="PF06974">
    <property type="entry name" value="WS_DGAT_C"/>
    <property type="match status" value="1"/>
</dbReference>
<dbReference type="EMBL" id="CAXLJM020000048">
    <property type="protein sequence ID" value="CAL8112341.1"/>
    <property type="molecule type" value="Genomic_DNA"/>
</dbReference>
<keyword evidence="8" id="KW-1133">Transmembrane helix</keyword>
<dbReference type="Pfam" id="PF03007">
    <property type="entry name" value="WS_DGAT_cat"/>
    <property type="match status" value="1"/>
</dbReference>
<sequence>MNSPRQLFKQIVLIILTLIFICCFYPLGLFLFVYRSFLEFLAKKSDSRLGPALKGLESAFAAKTPYSNPSAVIVARIYLDSPVKTSDLLPILNERIIHARDSQGNLYFPYLRKRVVNKFGYQFWYSVDNFQVSDHVRFLNESCPEQVLKESDMMDLVARLSKLPFDRSRSPWEIISVPNYHRDNDTTLKSALILRFHHCLGDGHSVINFMLRLGKKPQPPQPRISASVSNEGGILEKIRILVEGPYETINFMLSTNVDENSFVRNAAKEWRNSLVPGQTSRIPIPVLKKIVQNMGKEYNVSLTVLMMTLFLQASATLLRKKKVFDGDGNSSPKFVVATPWPLPNHPDGLSNHFTVVHMNVSVDFNDVRQTALNVSREFERIRSSILPQFSSLMLEIMMSLPTQLVIQCNTIFRSTAIFSNFPGPLKAFDICGSNVLDLFGGTSPGAPCAVASLVQSYNGTARYIMGGDECNMIKEDAEMMVGIFEQILKELGQLCDSQHDAKLTSIAE</sequence>
<dbReference type="Proteomes" id="UP001642540">
    <property type="component" value="Unassembled WGS sequence"/>
</dbReference>
<feature type="domain" description="O-acyltransferase WSD1 C-terminal" evidence="10">
    <location>
        <begin position="350"/>
        <end position="490"/>
    </location>
</feature>
<comment type="pathway">
    <text evidence="1">Glycerolipid metabolism; triacylglycerol biosynthesis.</text>
</comment>
<evidence type="ECO:0000256" key="8">
    <source>
        <dbReference type="SAM" id="Phobius"/>
    </source>
</evidence>
<evidence type="ECO:0000313" key="12">
    <source>
        <dbReference type="Proteomes" id="UP001642540"/>
    </source>
</evidence>
<evidence type="ECO:0000256" key="6">
    <source>
        <dbReference type="ARBA" id="ARBA00047604"/>
    </source>
</evidence>
<organism evidence="11 12">
    <name type="scientific">Orchesella dallaii</name>
    <dbReference type="NCBI Taxonomy" id="48710"/>
    <lineage>
        <taxon>Eukaryota</taxon>
        <taxon>Metazoa</taxon>
        <taxon>Ecdysozoa</taxon>
        <taxon>Arthropoda</taxon>
        <taxon>Hexapoda</taxon>
        <taxon>Collembola</taxon>
        <taxon>Entomobryomorpha</taxon>
        <taxon>Entomobryoidea</taxon>
        <taxon>Orchesellidae</taxon>
        <taxon>Orchesellinae</taxon>
        <taxon>Orchesella</taxon>
    </lineage>
</organism>
<dbReference type="PANTHER" id="PTHR31650:SF1">
    <property type="entry name" value="WAX ESTER SYNTHASE_DIACYLGLYCEROL ACYLTRANSFERASE 4-RELATED"/>
    <property type="match status" value="1"/>
</dbReference>
<gene>
    <name evidence="11" type="ORF">ODALV1_LOCUS15602</name>
</gene>
<comment type="catalytic activity">
    <reaction evidence="6">
        <text>a long chain fatty alcohol + a fatty acyl-CoA = a long-chain alcohol wax ester + CoA</text>
        <dbReference type="Rhea" id="RHEA:38443"/>
        <dbReference type="ChEBI" id="CHEBI:17135"/>
        <dbReference type="ChEBI" id="CHEBI:57287"/>
        <dbReference type="ChEBI" id="CHEBI:77636"/>
        <dbReference type="ChEBI" id="CHEBI:235323"/>
        <dbReference type="EC" id="2.3.1.75"/>
    </reaction>
</comment>
<evidence type="ECO:0000259" key="10">
    <source>
        <dbReference type="Pfam" id="PF06974"/>
    </source>
</evidence>
<evidence type="ECO:0000256" key="7">
    <source>
        <dbReference type="ARBA" id="ARBA00048109"/>
    </source>
</evidence>
<keyword evidence="4" id="KW-0012">Acyltransferase</keyword>
<evidence type="ECO:0008006" key="13">
    <source>
        <dbReference type="Google" id="ProtNLM"/>
    </source>
</evidence>
<keyword evidence="8" id="KW-0812">Transmembrane</keyword>
<comment type="similarity">
    <text evidence="5">In the N-terminal section; belongs to the long-chain O-acyltransferase family.</text>
</comment>
<evidence type="ECO:0000256" key="5">
    <source>
        <dbReference type="ARBA" id="ARBA00024360"/>
    </source>
</evidence>
<dbReference type="InterPro" id="IPR004255">
    <property type="entry name" value="O-acyltransferase_WSD1_N"/>
</dbReference>
<keyword evidence="8" id="KW-0472">Membrane</keyword>
<comment type="catalytic activity">
    <reaction evidence="7">
        <text>an acyl-CoA + a 1,2-diacyl-sn-glycerol = a triacyl-sn-glycerol + CoA</text>
        <dbReference type="Rhea" id="RHEA:10868"/>
        <dbReference type="ChEBI" id="CHEBI:17815"/>
        <dbReference type="ChEBI" id="CHEBI:57287"/>
        <dbReference type="ChEBI" id="CHEBI:58342"/>
        <dbReference type="ChEBI" id="CHEBI:64615"/>
        <dbReference type="EC" id="2.3.1.20"/>
    </reaction>
</comment>
<feature type="domain" description="O-acyltransferase WSD1-like N-terminal" evidence="9">
    <location>
        <begin position="113"/>
        <end position="224"/>
    </location>
</feature>
<proteinExistence type="inferred from homology"/>
<evidence type="ECO:0000256" key="2">
    <source>
        <dbReference type="ARBA" id="ARBA00005189"/>
    </source>
</evidence>
<evidence type="ECO:0000313" key="11">
    <source>
        <dbReference type="EMBL" id="CAL8112341.1"/>
    </source>
</evidence>
<comment type="caution">
    <text evidence="11">The sequence shown here is derived from an EMBL/GenBank/DDBJ whole genome shotgun (WGS) entry which is preliminary data.</text>
</comment>
<comment type="pathway">
    <text evidence="2">Lipid metabolism.</text>
</comment>
<evidence type="ECO:0000256" key="3">
    <source>
        <dbReference type="ARBA" id="ARBA00022679"/>
    </source>
</evidence>
<keyword evidence="3" id="KW-0808">Transferase</keyword>
<evidence type="ECO:0000256" key="1">
    <source>
        <dbReference type="ARBA" id="ARBA00004771"/>
    </source>
</evidence>
<protein>
    <recommendedName>
        <fullName evidence="13">Diacylglycerol O-acyltransferase</fullName>
    </recommendedName>
</protein>
<keyword evidence="12" id="KW-1185">Reference proteome</keyword>
<feature type="transmembrane region" description="Helical" evidence="8">
    <location>
        <begin position="12"/>
        <end position="34"/>
    </location>
</feature>